<sequence length="161" mass="18212">MITLLWLLIAEKPLIVFIFALYHMYEEREMKAHAHEEDKLQDAEEQRVQSVKTKMTAVANEGSRLTASSVGQIVGVCSAEIRRLKLKAKRAPGGGEETLSGGELRGALAPETTHDEDLDRQHNTEKGKLYKIRILQARRNQERAILPRKTDEVPSRAELIQ</sequence>
<evidence type="ECO:0000259" key="3">
    <source>
        <dbReference type="Pfam" id="PF09762"/>
    </source>
</evidence>
<gene>
    <name evidence="4" type="ORF">Cadr_000009858</name>
</gene>
<dbReference type="InterPro" id="IPR039116">
    <property type="entry name" value="CCDC93"/>
</dbReference>
<reference evidence="4 5" key="1">
    <citation type="journal article" date="2019" name="Mol. Ecol. Resour.">
        <title>Improving Illumina assemblies with Hi-C and long reads: an example with the North African dromedary.</title>
        <authorList>
            <person name="Elbers J.P."/>
            <person name="Rogers M.F."/>
            <person name="Perelman P.L."/>
            <person name="Proskuryakova A.A."/>
            <person name="Serdyukova N.A."/>
            <person name="Johnson W.E."/>
            <person name="Horin P."/>
            <person name="Corander J."/>
            <person name="Murphy D."/>
            <person name="Burger P.A."/>
        </authorList>
    </citation>
    <scope>NUCLEOTIDE SEQUENCE [LARGE SCALE GENOMIC DNA]</scope>
    <source>
        <strain evidence="4">Drom800</strain>
        <tissue evidence="4">Blood</tissue>
    </source>
</reference>
<feature type="compositionally biased region" description="Low complexity" evidence="2">
    <location>
        <begin position="97"/>
        <end position="106"/>
    </location>
</feature>
<evidence type="ECO:0000313" key="5">
    <source>
        <dbReference type="Proteomes" id="UP000299084"/>
    </source>
</evidence>
<accession>A0A5N4DW72</accession>
<keyword evidence="5" id="KW-1185">Reference proteome</keyword>
<evidence type="ECO:0000256" key="1">
    <source>
        <dbReference type="ARBA" id="ARBA00016765"/>
    </source>
</evidence>
<evidence type="ECO:0000313" key="4">
    <source>
        <dbReference type="EMBL" id="KAB1275307.1"/>
    </source>
</evidence>
<feature type="region of interest" description="Disordered" evidence="2">
    <location>
        <begin position="89"/>
        <end position="125"/>
    </location>
</feature>
<comment type="caution">
    <text evidence="4">The sequence shown here is derived from an EMBL/GenBank/DDBJ whole genome shotgun (WGS) entry which is preliminary data.</text>
</comment>
<evidence type="ECO:0000256" key="2">
    <source>
        <dbReference type="SAM" id="MobiDB-lite"/>
    </source>
</evidence>
<name>A0A5N4DW72_CAMDR</name>
<dbReference type="GO" id="GO:0006893">
    <property type="term" value="P:Golgi to plasma membrane transport"/>
    <property type="evidence" value="ECO:0007669"/>
    <property type="project" value="TreeGrafter"/>
</dbReference>
<dbReference type="Pfam" id="PF09762">
    <property type="entry name" value="CCDC93_CC"/>
    <property type="match status" value="1"/>
</dbReference>
<protein>
    <recommendedName>
        <fullName evidence="1">Coiled-coil domain-containing protein 93</fullName>
    </recommendedName>
</protein>
<dbReference type="PANTHER" id="PTHR16441:SF0">
    <property type="entry name" value="COILED-COIL DOMAIN-CONTAINING PROTEIN 93"/>
    <property type="match status" value="1"/>
</dbReference>
<proteinExistence type="predicted"/>
<dbReference type="EMBL" id="JWIN03000008">
    <property type="protein sequence ID" value="KAB1275307.1"/>
    <property type="molecule type" value="Genomic_DNA"/>
</dbReference>
<dbReference type="Proteomes" id="UP000299084">
    <property type="component" value="Unassembled WGS sequence"/>
</dbReference>
<dbReference type="PANTHER" id="PTHR16441">
    <property type="entry name" value="FIDIPIDINE"/>
    <property type="match status" value="1"/>
</dbReference>
<feature type="compositionally biased region" description="Basic and acidic residues" evidence="2">
    <location>
        <begin position="112"/>
        <end position="125"/>
    </location>
</feature>
<organism evidence="4 5">
    <name type="scientific">Camelus dromedarius</name>
    <name type="common">Dromedary</name>
    <name type="synonym">Arabian camel</name>
    <dbReference type="NCBI Taxonomy" id="9838"/>
    <lineage>
        <taxon>Eukaryota</taxon>
        <taxon>Metazoa</taxon>
        <taxon>Chordata</taxon>
        <taxon>Craniata</taxon>
        <taxon>Vertebrata</taxon>
        <taxon>Euteleostomi</taxon>
        <taxon>Mammalia</taxon>
        <taxon>Eutheria</taxon>
        <taxon>Laurasiatheria</taxon>
        <taxon>Artiodactyla</taxon>
        <taxon>Tylopoda</taxon>
        <taxon>Camelidae</taxon>
        <taxon>Camelus</taxon>
    </lineage>
</organism>
<dbReference type="AlphaFoldDB" id="A0A5N4DW72"/>
<dbReference type="InterPro" id="IPR019159">
    <property type="entry name" value="CCDC93_CC"/>
</dbReference>
<feature type="domain" description="CCDC93 coiled-coil" evidence="3">
    <location>
        <begin position="112"/>
        <end position="161"/>
    </location>
</feature>